<name>A0ABR7EGZ8_9FIRM</name>
<sequence length="82" mass="10004">MRVEDAPYIRHYMAAGDEYPRALCAQQEEAEERLCMLEDERRDVEELEGLSLDLKEDVLEYYDREIRECERTISYFEHARRR</sequence>
<gene>
    <name evidence="1" type="ORF">H8S18_11870</name>
</gene>
<evidence type="ECO:0000313" key="2">
    <source>
        <dbReference type="Proteomes" id="UP000606889"/>
    </source>
</evidence>
<protein>
    <submittedName>
        <fullName evidence="1">Uncharacterized protein</fullName>
    </submittedName>
</protein>
<dbReference type="RefSeq" id="WP_186858482.1">
    <property type="nucleotide sequence ID" value="NZ_JACOON010000006.1"/>
</dbReference>
<keyword evidence="2" id="KW-1185">Reference proteome</keyword>
<evidence type="ECO:0000313" key="1">
    <source>
        <dbReference type="EMBL" id="MBC5649037.1"/>
    </source>
</evidence>
<proteinExistence type="predicted"/>
<accession>A0ABR7EGZ8</accession>
<dbReference type="Proteomes" id="UP000606889">
    <property type="component" value="Unassembled WGS sequence"/>
</dbReference>
<comment type="caution">
    <text evidence="1">The sequence shown here is derived from an EMBL/GenBank/DDBJ whole genome shotgun (WGS) entry which is preliminary data.</text>
</comment>
<reference evidence="1 2" key="1">
    <citation type="submission" date="2020-08" db="EMBL/GenBank/DDBJ databases">
        <title>Genome public.</title>
        <authorList>
            <person name="Liu C."/>
            <person name="Sun Q."/>
        </authorList>
    </citation>
    <scope>NUCLEOTIDE SEQUENCE [LARGE SCALE GENOMIC DNA]</scope>
    <source>
        <strain evidence="1 2">NSJ-35</strain>
    </source>
</reference>
<organism evidence="1 2">
    <name type="scientific">Christensenella tenuis</name>
    <dbReference type="NCBI Taxonomy" id="2763033"/>
    <lineage>
        <taxon>Bacteria</taxon>
        <taxon>Bacillati</taxon>
        <taxon>Bacillota</taxon>
        <taxon>Clostridia</taxon>
        <taxon>Christensenellales</taxon>
        <taxon>Christensenellaceae</taxon>
        <taxon>Christensenella</taxon>
    </lineage>
</organism>
<dbReference type="EMBL" id="JACOON010000006">
    <property type="protein sequence ID" value="MBC5649037.1"/>
    <property type="molecule type" value="Genomic_DNA"/>
</dbReference>